<dbReference type="RefSeq" id="WP_193780272.1">
    <property type="nucleotide sequence ID" value="NZ_JADDOJ010000029.1"/>
</dbReference>
<organism evidence="2 3">
    <name type="scientific">Ramlibacter aquaticus</name>
    <dbReference type="NCBI Taxonomy" id="2780094"/>
    <lineage>
        <taxon>Bacteria</taxon>
        <taxon>Pseudomonadati</taxon>
        <taxon>Pseudomonadota</taxon>
        <taxon>Betaproteobacteria</taxon>
        <taxon>Burkholderiales</taxon>
        <taxon>Comamonadaceae</taxon>
        <taxon>Ramlibacter</taxon>
    </lineage>
</organism>
<feature type="signal peptide" evidence="1">
    <location>
        <begin position="1"/>
        <end position="20"/>
    </location>
</feature>
<dbReference type="Proteomes" id="UP000715965">
    <property type="component" value="Unassembled WGS sequence"/>
</dbReference>
<evidence type="ECO:0008006" key="4">
    <source>
        <dbReference type="Google" id="ProtNLM"/>
    </source>
</evidence>
<gene>
    <name evidence="2" type="ORF">IM725_09095</name>
</gene>
<protein>
    <recommendedName>
        <fullName evidence="4">Periplasmic heavy metal sensor</fullName>
    </recommendedName>
</protein>
<sequence length="177" mass="18921">MNKALTALALSATLALGAHAQTAPAYPGSYGWGMMGPGMMGPGGYGCCGMGPGMMGPGSYGWGMMGPGMMGPGNYGWGAMGPGATGGWPSGVTSDQQAKIAQIQKELRAKQWPLMQQMQELTLQSNGSADEQTERRLYESQATLQRQMFDNMIEARKRTEAVFTPQQREQMRLGSSR</sequence>
<dbReference type="InterPro" id="IPR012899">
    <property type="entry name" value="LTXXQ"/>
</dbReference>
<evidence type="ECO:0000313" key="3">
    <source>
        <dbReference type="Proteomes" id="UP000715965"/>
    </source>
</evidence>
<evidence type="ECO:0000313" key="2">
    <source>
        <dbReference type="EMBL" id="MBE7940723.1"/>
    </source>
</evidence>
<evidence type="ECO:0000256" key="1">
    <source>
        <dbReference type="SAM" id="SignalP"/>
    </source>
</evidence>
<feature type="chain" id="PRO_5046856256" description="Periplasmic heavy metal sensor" evidence="1">
    <location>
        <begin position="21"/>
        <end position="177"/>
    </location>
</feature>
<name>A0ABR9SEE5_9BURK</name>
<dbReference type="Pfam" id="PF07813">
    <property type="entry name" value="LTXXQ"/>
    <property type="match status" value="1"/>
</dbReference>
<proteinExistence type="predicted"/>
<accession>A0ABR9SEE5</accession>
<dbReference type="EMBL" id="JADDOJ010000029">
    <property type="protein sequence ID" value="MBE7940723.1"/>
    <property type="molecule type" value="Genomic_DNA"/>
</dbReference>
<keyword evidence="3" id="KW-1185">Reference proteome</keyword>
<keyword evidence="1" id="KW-0732">Signal</keyword>
<dbReference type="Gene3D" id="1.20.120.1490">
    <property type="match status" value="1"/>
</dbReference>
<comment type="caution">
    <text evidence="2">The sequence shown here is derived from an EMBL/GenBank/DDBJ whole genome shotgun (WGS) entry which is preliminary data.</text>
</comment>
<reference evidence="2 3" key="1">
    <citation type="submission" date="2020-10" db="EMBL/GenBank/DDBJ databases">
        <title>Draft genome of Ramlibacter aquaticus LMG 30558.</title>
        <authorList>
            <person name="Props R."/>
        </authorList>
    </citation>
    <scope>NUCLEOTIDE SEQUENCE [LARGE SCALE GENOMIC DNA]</scope>
    <source>
        <strain evidence="2 3">LMG 30558</strain>
    </source>
</reference>